<dbReference type="GO" id="GO:0016491">
    <property type="term" value="F:oxidoreductase activity"/>
    <property type="evidence" value="ECO:0007669"/>
    <property type="project" value="UniProtKB-KW"/>
</dbReference>
<feature type="binding site" evidence="8">
    <location>
        <position position="189"/>
    </location>
    <ligand>
        <name>FAD</name>
        <dbReference type="ChEBI" id="CHEBI:57692"/>
    </ligand>
</feature>
<keyword evidence="7" id="KW-0472">Membrane</keyword>
<evidence type="ECO:0000313" key="12">
    <source>
        <dbReference type="Proteomes" id="UP000237481"/>
    </source>
</evidence>
<dbReference type="InterPro" id="IPR017938">
    <property type="entry name" value="Riboflavin_synthase-like_b-brl"/>
</dbReference>
<dbReference type="STRING" id="94208.A0A2S4L9U9"/>
<name>A0A2S4L9U9_9HYPO</name>
<evidence type="ECO:0000259" key="10">
    <source>
        <dbReference type="PROSITE" id="PS51384"/>
    </source>
</evidence>
<evidence type="ECO:0000256" key="6">
    <source>
        <dbReference type="ARBA" id="ARBA00023002"/>
    </source>
</evidence>
<protein>
    <submittedName>
        <fullName evidence="11">Vacuolar amino acid transporter 3</fullName>
    </submittedName>
</protein>
<accession>A0A2S4L9U9</accession>
<evidence type="ECO:0000256" key="7">
    <source>
        <dbReference type="ARBA" id="ARBA00023136"/>
    </source>
</evidence>
<dbReference type="Proteomes" id="UP000237481">
    <property type="component" value="Unassembled WGS sequence"/>
</dbReference>
<comment type="subcellular location">
    <subcellularLocation>
        <location evidence="2">Membrane</location>
    </subcellularLocation>
</comment>
<dbReference type="GO" id="GO:0016020">
    <property type="term" value="C:membrane"/>
    <property type="evidence" value="ECO:0007669"/>
    <property type="project" value="UniProtKB-SubCell"/>
</dbReference>
<evidence type="ECO:0000313" key="11">
    <source>
        <dbReference type="EMBL" id="POR39212.1"/>
    </source>
</evidence>
<keyword evidence="5 8" id="KW-0274">FAD</keyword>
<sequence>MVGPVHLNHALRRPLRWRSVATTCLEQRTPWVSNIHSSTRTTHSSPCRRRHETRRYATAPQQPKQARAFPPLLIFGLLLGGTIYYLSTPARKSSTLNSDTFIPYTITSREAISPTSVILTIAPHHPDPSPPYLQPGTSLWRHPLWSIEFKQPEVQIARHYTPLPPMQGEDPADGRLRFYVRAVGGGEMSNYLSRLGVGRDVWLRGPHTGFDVLPRLGSRSHVVFLAGGTGLVPGMQVATAVLDGSDTTMVSLLWAVRKREEVQSRPAVTMSWWNLWAAKTPAELPADLESPSHIALNLREMKAKYGHRLSIRVAVDEEGTRFRGSDIQKALTAPVGPPSGSGPSGQGCRFHDQQLHEKTSEFEKPGCACQCPSSSAAQPGKNLFIISGPDGFISHYAGPKVWLGGALTQGPVGGVAAHLQRRYPSLTDDWLILKL</sequence>
<feature type="region of interest" description="Disordered" evidence="9">
    <location>
        <begin position="36"/>
        <end position="62"/>
    </location>
</feature>
<organism evidence="11 12">
    <name type="scientific">Tolypocladium paradoxum</name>
    <dbReference type="NCBI Taxonomy" id="94208"/>
    <lineage>
        <taxon>Eukaryota</taxon>
        <taxon>Fungi</taxon>
        <taxon>Dikarya</taxon>
        <taxon>Ascomycota</taxon>
        <taxon>Pezizomycotina</taxon>
        <taxon>Sordariomycetes</taxon>
        <taxon>Hypocreomycetidae</taxon>
        <taxon>Hypocreales</taxon>
        <taxon>Ophiocordycipitaceae</taxon>
        <taxon>Tolypocladium</taxon>
    </lineage>
</organism>
<evidence type="ECO:0000256" key="8">
    <source>
        <dbReference type="PIRSR" id="PIRSR601834-1"/>
    </source>
</evidence>
<gene>
    <name evidence="11" type="ORF">TPAR_00584</name>
</gene>
<dbReference type="InterPro" id="IPR017927">
    <property type="entry name" value="FAD-bd_FR_type"/>
</dbReference>
<dbReference type="AlphaFoldDB" id="A0A2S4L9U9"/>
<feature type="region of interest" description="Disordered" evidence="9">
    <location>
        <begin position="330"/>
        <end position="350"/>
    </location>
</feature>
<dbReference type="PRINTS" id="PR00406">
    <property type="entry name" value="CYTB5RDTASE"/>
</dbReference>
<evidence type="ECO:0000256" key="3">
    <source>
        <dbReference type="ARBA" id="ARBA00006105"/>
    </source>
</evidence>
<comment type="caution">
    <text evidence="11">The sequence shown here is derived from an EMBL/GenBank/DDBJ whole genome shotgun (WGS) entry which is preliminary data.</text>
</comment>
<dbReference type="CDD" id="cd06183">
    <property type="entry name" value="cyt_b5_reduct_like"/>
    <property type="match status" value="1"/>
</dbReference>
<dbReference type="Pfam" id="PF00970">
    <property type="entry name" value="FAD_binding_6"/>
    <property type="match status" value="1"/>
</dbReference>
<keyword evidence="12" id="KW-1185">Reference proteome</keyword>
<feature type="compositionally biased region" description="Polar residues" evidence="9">
    <location>
        <begin position="36"/>
        <end position="45"/>
    </location>
</feature>
<dbReference type="InterPro" id="IPR008333">
    <property type="entry name" value="Cbr1-like_FAD-bd_dom"/>
</dbReference>
<dbReference type="SUPFAM" id="SSF52343">
    <property type="entry name" value="Ferredoxin reductase-like, C-terminal NADP-linked domain"/>
    <property type="match status" value="1"/>
</dbReference>
<dbReference type="PANTHER" id="PTHR19370">
    <property type="entry name" value="NADH-CYTOCHROME B5 REDUCTASE"/>
    <property type="match status" value="1"/>
</dbReference>
<keyword evidence="6" id="KW-0560">Oxidoreductase</keyword>
<feature type="binding site" evidence="8">
    <location>
        <position position="188"/>
    </location>
    <ligand>
        <name>FAD</name>
        <dbReference type="ChEBI" id="CHEBI:57692"/>
    </ligand>
</feature>
<dbReference type="EMBL" id="PKSG01000059">
    <property type="protein sequence ID" value="POR39212.1"/>
    <property type="molecule type" value="Genomic_DNA"/>
</dbReference>
<feature type="binding site" evidence="8">
    <location>
        <position position="160"/>
    </location>
    <ligand>
        <name>FAD</name>
        <dbReference type="ChEBI" id="CHEBI:57692"/>
    </ligand>
</feature>
<dbReference type="GO" id="GO:0005739">
    <property type="term" value="C:mitochondrion"/>
    <property type="evidence" value="ECO:0007669"/>
    <property type="project" value="TreeGrafter"/>
</dbReference>
<evidence type="ECO:0000256" key="1">
    <source>
        <dbReference type="ARBA" id="ARBA00001974"/>
    </source>
</evidence>
<evidence type="ECO:0000256" key="5">
    <source>
        <dbReference type="ARBA" id="ARBA00022827"/>
    </source>
</evidence>
<keyword evidence="4 8" id="KW-0285">Flavoprotein</keyword>
<dbReference type="InterPro" id="IPR039261">
    <property type="entry name" value="FNR_nucleotide-bd"/>
</dbReference>
<dbReference type="Gene3D" id="2.40.30.10">
    <property type="entry name" value="Translation factors"/>
    <property type="match status" value="1"/>
</dbReference>
<comment type="cofactor">
    <cofactor evidence="1 8">
        <name>FAD</name>
        <dbReference type="ChEBI" id="CHEBI:57692"/>
    </cofactor>
</comment>
<dbReference type="PANTHER" id="PTHR19370:SF189">
    <property type="entry name" value="CYTOCHROME C MITOCHONDRIAL IMPORT FACTOR CYC2"/>
    <property type="match status" value="1"/>
</dbReference>
<dbReference type="OrthoDB" id="10253744at2759"/>
<dbReference type="InterPro" id="IPR001834">
    <property type="entry name" value="CBR-like"/>
</dbReference>
<dbReference type="PROSITE" id="PS51384">
    <property type="entry name" value="FAD_FR"/>
    <property type="match status" value="1"/>
</dbReference>
<feature type="domain" description="FAD-binding FR-type" evidence="10">
    <location>
        <begin position="99"/>
        <end position="213"/>
    </location>
</feature>
<evidence type="ECO:0000256" key="4">
    <source>
        <dbReference type="ARBA" id="ARBA00022630"/>
    </source>
</evidence>
<comment type="similarity">
    <text evidence="3">Belongs to the flavoprotein pyridine nucleotide cytochrome reductase family.</text>
</comment>
<dbReference type="SUPFAM" id="SSF63380">
    <property type="entry name" value="Riboflavin synthase domain-like"/>
    <property type="match status" value="1"/>
</dbReference>
<evidence type="ECO:0000256" key="9">
    <source>
        <dbReference type="SAM" id="MobiDB-lite"/>
    </source>
</evidence>
<evidence type="ECO:0000256" key="2">
    <source>
        <dbReference type="ARBA" id="ARBA00004370"/>
    </source>
</evidence>
<reference evidence="11 12" key="1">
    <citation type="submission" date="2018-01" db="EMBL/GenBank/DDBJ databases">
        <title>Harnessing the power of phylogenomics to disentangle the directionality and signatures of interkingdom host jumping in the parasitic fungal genus Tolypocladium.</title>
        <authorList>
            <person name="Quandt C.A."/>
            <person name="Patterson W."/>
            <person name="Spatafora J.W."/>
        </authorList>
    </citation>
    <scope>NUCLEOTIDE SEQUENCE [LARGE SCALE GENOMIC DNA]</scope>
    <source>
        <strain evidence="11 12">NRBC 100945</strain>
    </source>
</reference>
<proteinExistence type="inferred from homology"/>
<feature type="binding site" evidence="8">
    <location>
        <position position="158"/>
    </location>
    <ligand>
        <name>FAD</name>
        <dbReference type="ChEBI" id="CHEBI:57692"/>
    </ligand>
</feature>
<dbReference type="Gene3D" id="3.40.50.80">
    <property type="entry name" value="Nucleotide-binding domain of ferredoxin-NADP reductase (FNR) module"/>
    <property type="match status" value="1"/>
</dbReference>